<comment type="caution">
    <text evidence="1">The sequence shown here is derived from an EMBL/GenBank/DDBJ whole genome shotgun (WGS) entry which is preliminary data.</text>
</comment>
<dbReference type="EMBL" id="BGPR01001302">
    <property type="protein sequence ID" value="GBM50534.1"/>
    <property type="molecule type" value="Genomic_DNA"/>
</dbReference>
<keyword evidence="2" id="KW-1185">Reference proteome</keyword>
<dbReference type="Proteomes" id="UP000499080">
    <property type="component" value="Unassembled WGS sequence"/>
</dbReference>
<sequence length="108" mass="11986">MGACDDLPSKPERFHWRSRVLARLELVTQLCRASVNNAIKEHGIIRRVTPAAFGVTASCVCSPLLNADQRLTARLSRAVDKTPRRDSHSKTISVDQHALTRDPSTLLI</sequence>
<reference evidence="1 2" key="1">
    <citation type="journal article" date="2019" name="Sci. Rep.">
        <title>Orb-weaving spider Araneus ventricosus genome elucidates the spidroin gene catalogue.</title>
        <authorList>
            <person name="Kono N."/>
            <person name="Nakamura H."/>
            <person name="Ohtoshi R."/>
            <person name="Moran D.A.P."/>
            <person name="Shinohara A."/>
            <person name="Yoshida Y."/>
            <person name="Fujiwara M."/>
            <person name="Mori M."/>
            <person name="Tomita M."/>
            <person name="Arakawa K."/>
        </authorList>
    </citation>
    <scope>NUCLEOTIDE SEQUENCE [LARGE SCALE GENOMIC DNA]</scope>
</reference>
<name>A0A4Y2GEU7_ARAVE</name>
<proteinExistence type="predicted"/>
<dbReference type="AlphaFoldDB" id="A0A4Y2GEU7"/>
<evidence type="ECO:0000313" key="1">
    <source>
        <dbReference type="EMBL" id="GBM50534.1"/>
    </source>
</evidence>
<gene>
    <name evidence="1" type="ORF">AVEN_160752_1</name>
</gene>
<protein>
    <submittedName>
        <fullName evidence="1">Uncharacterized protein</fullName>
    </submittedName>
</protein>
<evidence type="ECO:0000313" key="2">
    <source>
        <dbReference type="Proteomes" id="UP000499080"/>
    </source>
</evidence>
<organism evidence="1 2">
    <name type="scientific">Araneus ventricosus</name>
    <name type="common">Orbweaver spider</name>
    <name type="synonym">Epeira ventricosa</name>
    <dbReference type="NCBI Taxonomy" id="182803"/>
    <lineage>
        <taxon>Eukaryota</taxon>
        <taxon>Metazoa</taxon>
        <taxon>Ecdysozoa</taxon>
        <taxon>Arthropoda</taxon>
        <taxon>Chelicerata</taxon>
        <taxon>Arachnida</taxon>
        <taxon>Araneae</taxon>
        <taxon>Araneomorphae</taxon>
        <taxon>Entelegynae</taxon>
        <taxon>Araneoidea</taxon>
        <taxon>Araneidae</taxon>
        <taxon>Araneus</taxon>
    </lineage>
</organism>
<accession>A0A4Y2GEU7</accession>